<evidence type="ECO:0000256" key="3">
    <source>
        <dbReference type="ARBA" id="ARBA00022723"/>
    </source>
</evidence>
<keyword evidence="4" id="KW-0460">Magnesium</keyword>
<name>A0ABT1D282_9PROT</name>
<dbReference type="Gene3D" id="3.20.20.60">
    <property type="entry name" value="Phosphoenolpyruvate-binding domains"/>
    <property type="match status" value="1"/>
</dbReference>
<evidence type="ECO:0000256" key="4">
    <source>
        <dbReference type="ARBA" id="ARBA00022842"/>
    </source>
</evidence>
<dbReference type="PANTHER" id="PTHR32308">
    <property type="entry name" value="LYASE BETA SUBUNIT, PUTATIVE (AFU_ORTHOLOGUE AFUA_4G13030)-RELATED"/>
    <property type="match status" value="1"/>
</dbReference>
<gene>
    <name evidence="6" type="ORF">JYK14_07455</name>
</gene>
<dbReference type="Proteomes" id="UP001523392">
    <property type="component" value="Unassembled WGS sequence"/>
</dbReference>
<comment type="caution">
    <text evidence="6">The sequence shown here is derived from an EMBL/GenBank/DDBJ whole genome shotgun (WGS) entry which is preliminary data.</text>
</comment>
<evidence type="ECO:0000256" key="2">
    <source>
        <dbReference type="ARBA" id="ARBA00005568"/>
    </source>
</evidence>
<evidence type="ECO:0000313" key="6">
    <source>
        <dbReference type="EMBL" id="MCO6416008.1"/>
    </source>
</evidence>
<comment type="similarity">
    <text evidence="2">Belongs to the HpcH/HpaI aldolase family.</text>
</comment>
<reference evidence="6 7" key="1">
    <citation type="submission" date="2021-12" db="EMBL/GenBank/DDBJ databases">
        <title>Siccirubricoccus leaddurans sp. nov., a high concentration Zn2+ tolerance bacterium.</title>
        <authorList>
            <person name="Cao Y."/>
        </authorList>
    </citation>
    <scope>NUCLEOTIDE SEQUENCE [LARGE SCALE GENOMIC DNA]</scope>
    <source>
        <strain evidence="6 7">KC 17139</strain>
    </source>
</reference>
<dbReference type="RefSeq" id="WP_252952616.1">
    <property type="nucleotide sequence ID" value="NZ_JAFIRR010000043.1"/>
</dbReference>
<dbReference type="Pfam" id="PF03328">
    <property type="entry name" value="HpcH_HpaI"/>
    <property type="match status" value="1"/>
</dbReference>
<dbReference type="InterPro" id="IPR011206">
    <property type="entry name" value="Citrate_lyase_beta/mcl1/mcl2"/>
</dbReference>
<keyword evidence="3" id="KW-0479">Metal-binding</keyword>
<dbReference type="InterPro" id="IPR005000">
    <property type="entry name" value="Aldolase/citrate-lyase_domain"/>
</dbReference>
<dbReference type="PANTHER" id="PTHR32308:SF0">
    <property type="entry name" value="HPCH_HPAI ALDOLASE_CITRATE LYASE DOMAIN-CONTAINING PROTEIN"/>
    <property type="match status" value="1"/>
</dbReference>
<comment type="cofactor">
    <cofactor evidence="1">
        <name>Mg(2+)</name>
        <dbReference type="ChEBI" id="CHEBI:18420"/>
    </cofactor>
</comment>
<keyword evidence="7" id="KW-1185">Reference proteome</keyword>
<keyword evidence="6" id="KW-0456">Lyase</keyword>
<accession>A0ABT1D282</accession>
<evidence type="ECO:0000256" key="1">
    <source>
        <dbReference type="ARBA" id="ARBA00001946"/>
    </source>
</evidence>
<evidence type="ECO:0000259" key="5">
    <source>
        <dbReference type="Pfam" id="PF03328"/>
    </source>
</evidence>
<sequence length="299" mass="31185">MSAPPRSWLFVPGDSERKLAKGGDSGADALILDLEDSVAATRKPLAREMVAAYLQAHAGAERRPRLWVRINPLEDGGLPDTAAVVRAAPDGLVVPKVNGPTDLLRLSHWLDALEARDGLPAGRIRLLAVATETATAVLGLGDYARQPVPRLAGLTWGAEDLPAALGASTNQDAAGALALTYRMARSACLLAAVAAGTQPIDTLEPDFRDEAALRVACAAARREGFTGKIAIHPAQVAAINEGFRPTAEEVAFARRVCAAFAANPGIGTVGMDGRMLDMPHLRQAQRVLAADAAFGPGGT</sequence>
<proteinExistence type="inferred from homology"/>
<organism evidence="6 7">
    <name type="scientific">Siccirubricoccus soli</name>
    <dbReference type="NCBI Taxonomy" id="2899147"/>
    <lineage>
        <taxon>Bacteria</taxon>
        <taxon>Pseudomonadati</taxon>
        <taxon>Pseudomonadota</taxon>
        <taxon>Alphaproteobacteria</taxon>
        <taxon>Acetobacterales</taxon>
        <taxon>Roseomonadaceae</taxon>
        <taxon>Siccirubricoccus</taxon>
    </lineage>
</organism>
<dbReference type="GO" id="GO:0016829">
    <property type="term" value="F:lyase activity"/>
    <property type="evidence" value="ECO:0007669"/>
    <property type="project" value="UniProtKB-KW"/>
</dbReference>
<evidence type="ECO:0000313" key="7">
    <source>
        <dbReference type="Proteomes" id="UP001523392"/>
    </source>
</evidence>
<dbReference type="PIRSF" id="PIRSF015582">
    <property type="entry name" value="Cit_lyase_B"/>
    <property type="match status" value="1"/>
</dbReference>
<protein>
    <submittedName>
        <fullName evidence="6">CoA ester lyase</fullName>
    </submittedName>
</protein>
<dbReference type="SUPFAM" id="SSF51621">
    <property type="entry name" value="Phosphoenolpyruvate/pyruvate domain"/>
    <property type="match status" value="1"/>
</dbReference>
<feature type="domain" description="HpcH/HpaI aldolase/citrate lyase" evidence="5">
    <location>
        <begin position="6"/>
        <end position="233"/>
    </location>
</feature>
<dbReference type="InterPro" id="IPR015813">
    <property type="entry name" value="Pyrv/PenolPyrv_kinase-like_dom"/>
</dbReference>
<dbReference type="InterPro" id="IPR040442">
    <property type="entry name" value="Pyrv_kinase-like_dom_sf"/>
</dbReference>
<dbReference type="EMBL" id="JAFIRR010000043">
    <property type="protein sequence ID" value="MCO6416008.1"/>
    <property type="molecule type" value="Genomic_DNA"/>
</dbReference>